<gene>
    <name evidence="2" type="ORF">B5F17_02040</name>
</gene>
<evidence type="ECO:0000313" key="2">
    <source>
        <dbReference type="EMBL" id="OUP54012.1"/>
    </source>
</evidence>
<evidence type="ECO:0000256" key="1">
    <source>
        <dbReference type="SAM" id="Phobius"/>
    </source>
</evidence>
<name>A0A1Y4LIP5_9FIRM</name>
<keyword evidence="1" id="KW-0472">Membrane</keyword>
<feature type="transmembrane region" description="Helical" evidence="1">
    <location>
        <begin position="52"/>
        <end position="73"/>
    </location>
</feature>
<evidence type="ECO:0000313" key="3">
    <source>
        <dbReference type="Proteomes" id="UP000195897"/>
    </source>
</evidence>
<dbReference type="EMBL" id="NFKK01000002">
    <property type="protein sequence ID" value="OUP54012.1"/>
    <property type="molecule type" value="Genomic_DNA"/>
</dbReference>
<comment type="caution">
    <text evidence="2">The sequence shown here is derived from an EMBL/GenBank/DDBJ whole genome shotgun (WGS) entry which is preliminary data.</text>
</comment>
<organism evidence="2 3">
    <name type="scientific">Butyricicoccus pullicaecorum</name>
    <dbReference type="NCBI Taxonomy" id="501571"/>
    <lineage>
        <taxon>Bacteria</taxon>
        <taxon>Bacillati</taxon>
        <taxon>Bacillota</taxon>
        <taxon>Clostridia</taxon>
        <taxon>Eubacteriales</taxon>
        <taxon>Butyricicoccaceae</taxon>
        <taxon>Butyricicoccus</taxon>
    </lineage>
</organism>
<sequence length="164" mass="18303">MTQKKVVDERIVHEVGQVYRIAYYLFNAVVGLDLMIKSCVDRIPSGMAGFQYIGFEFIAFVVVNLVALVLLWRKGLMDDESGYAEADTFPWKHYLLESVAAGAAIGLIACVLRALRGEGSPLAYAVMLVSFVVCMVVCVMPVTYLSFRVAKRRRAQMYDSDDAQ</sequence>
<dbReference type="Pfam" id="PF20563">
    <property type="entry name" value="DUF6773"/>
    <property type="match status" value="1"/>
</dbReference>
<keyword evidence="1" id="KW-1133">Transmembrane helix</keyword>
<protein>
    <submittedName>
        <fullName evidence="2">Uncharacterized protein</fullName>
    </submittedName>
</protein>
<accession>A0A1Y4LIP5</accession>
<feature type="transmembrane region" description="Helical" evidence="1">
    <location>
        <begin position="121"/>
        <end position="147"/>
    </location>
</feature>
<proteinExistence type="predicted"/>
<dbReference type="AlphaFoldDB" id="A0A1Y4LIP5"/>
<dbReference type="RefSeq" id="WP_087370241.1">
    <property type="nucleotide sequence ID" value="NZ_NFKK01000002.1"/>
</dbReference>
<dbReference type="Proteomes" id="UP000195897">
    <property type="component" value="Unassembled WGS sequence"/>
</dbReference>
<reference evidence="3" key="1">
    <citation type="submission" date="2017-04" db="EMBL/GenBank/DDBJ databases">
        <title>Function of individual gut microbiota members based on whole genome sequencing of pure cultures obtained from chicken caecum.</title>
        <authorList>
            <person name="Medvecky M."/>
            <person name="Cejkova D."/>
            <person name="Polansky O."/>
            <person name="Karasova D."/>
            <person name="Kubasova T."/>
            <person name="Cizek A."/>
            <person name="Rychlik I."/>
        </authorList>
    </citation>
    <scope>NUCLEOTIDE SEQUENCE [LARGE SCALE GENOMIC DNA]</scope>
    <source>
        <strain evidence="3">An180</strain>
    </source>
</reference>
<dbReference type="InterPro" id="IPR046664">
    <property type="entry name" value="DUF6773"/>
</dbReference>
<keyword evidence="1" id="KW-0812">Transmembrane</keyword>
<feature type="transmembrane region" description="Helical" evidence="1">
    <location>
        <begin position="94"/>
        <end position="115"/>
    </location>
</feature>
<feature type="transmembrane region" description="Helical" evidence="1">
    <location>
        <begin position="21"/>
        <end position="40"/>
    </location>
</feature>